<dbReference type="AlphaFoldDB" id="A0AAV2TE97"/>
<dbReference type="InterPro" id="IPR036406">
    <property type="entry name" value="Coprogen_oxidase_aer_sf"/>
</dbReference>
<dbReference type="SUPFAM" id="SSF102886">
    <property type="entry name" value="Coproporphyrinogen III oxidase"/>
    <property type="match status" value="1"/>
</dbReference>
<comment type="subunit">
    <text evidence="3">Homodimer.</text>
</comment>
<organism evidence="7 8">
    <name type="scientific">Calicophoron daubneyi</name>
    <name type="common">Rumen fluke</name>
    <name type="synonym">Paramphistomum daubneyi</name>
    <dbReference type="NCBI Taxonomy" id="300641"/>
    <lineage>
        <taxon>Eukaryota</taxon>
        <taxon>Metazoa</taxon>
        <taxon>Spiralia</taxon>
        <taxon>Lophotrochozoa</taxon>
        <taxon>Platyhelminthes</taxon>
        <taxon>Trematoda</taxon>
        <taxon>Digenea</taxon>
        <taxon>Plagiorchiida</taxon>
        <taxon>Pronocephalata</taxon>
        <taxon>Paramphistomoidea</taxon>
        <taxon>Paramphistomidae</taxon>
        <taxon>Calicophoron</taxon>
    </lineage>
</organism>
<evidence type="ECO:0000256" key="1">
    <source>
        <dbReference type="ARBA" id="ARBA00005168"/>
    </source>
</evidence>
<evidence type="ECO:0000256" key="5">
    <source>
        <dbReference type="ARBA" id="ARBA00023002"/>
    </source>
</evidence>
<dbReference type="GO" id="GO:0006782">
    <property type="term" value="P:protoporphyrinogen IX biosynthetic process"/>
    <property type="evidence" value="ECO:0007669"/>
    <property type="project" value="TreeGrafter"/>
</dbReference>
<dbReference type="GO" id="GO:0004109">
    <property type="term" value="F:coproporphyrinogen oxidase activity"/>
    <property type="evidence" value="ECO:0007669"/>
    <property type="project" value="UniProtKB-EC"/>
</dbReference>
<comment type="pathway">
    <text evidence="1">Porphyrin-containing compound metabolism; protoporphyrin-IX biosynthesis; protoporphyrinogen-IX from coproporphyrinogen-III (O2 route): step 1/1.</text>
</comment>
<evidence type="ECO:0000256" key="4">
    <source>
        <dbReference type="ARBA" id="ARBA00012869"/>
    </source>
</evidence>
<protein>
    <recommendedName>
        <fullName evidence="4">coproporphyrinogen oxidase</fullName>
        <ecNumber evidence="4">1.3.3.3</ecNumber>
    </recommendedName>
</protein>
<dbReference type="EMBL" id="CAXLJL010000201">
    <property type="protein sequence ID" value="CAL5134399.1"/>
    <property type="molecule type" value="Genomic_DNA"/>
</dbReference>
<evidence type="ECO:0000313" key="8">
    <source>
        <dbReference type="Proteomes" id="UP001497525"/>
    </source>
</evidence>
<evidence type="ECO:0000256" key="2">
    <source>
        <dbReference type="ARBA" id="ARBA00010644"/>
    </source>
</evidence>
<keyword evidence="6" id="KW-0627">Porphyrin biosynthesis</keyword>
<sequence length="211" mass="23178">MGRLIFALRSIRSIGGILGTSFLIAGGSMAFIKTSAATIEGPTKLDFSVINPKEWMTGAITPLMEQEIDSSYRAKMEALCLQLQGKLCREMEKMDGRAKFRVDRWERKAGGGGVSCVMEDGAVFEKAGVNISAISGVIGPAAVKSMRERHKEIDMKQDCKFFACGISSVIHPVKPGELVEFSSMISRVIHRRRLSPSFGLVLKPSFRPTYQ</sequence>
<evidence type="ECO:0000256" key="3">
    <source>
        <dbReference type="ARBA" id="ARBA00011738"/>
    </source>
</evidence>
<dbReference type="PRINTS" id="PR00073">
    <property type="entry name" value="COPRGNOXDASE"/>
</dbReference>
<proteinExistence type="inferred from homology"/>
<dbReference type="Pfam" id="PF01218">
    <property type="entry name" value="Coprogen_oxidas"/>
    <property type="match status" value="1"/>
</dbReference>
<dbReference type="PANTHER" id="PTHR10755:SF0">
    <property type="entry name" value="OXYGEN-DEPENDENT COPROPORPHYRINOGEN-III OXIDASE, MITOCHONDRIAL"/>
    <property type="match status" value="1"/>
</dbReference>
<dbReference type="Proteomes" id="UP001497525">
    <property type="component" value="Unassembled WGS sequence"/>
</dbReference>
<evidence type="ECO:0000256" key="6">
    <source>
        <dbReference type="ARBA" id="ARBA00023244"/>
    </source>
</evidence>
<evidence type="ECO:0000313" key="7">
    <source>
        <dbReference type="EMBL" id="CAL5134399.1"/>
    </source>
</evidence>
<dbReference type="PANTHER" id="PTHR10755">
    <property type="entry name" value="COPROPORPHYRINOGEN III OXIDASE, MITOCHONDRIAL"/>
    <property type="match status" value="1"/>
</dbReference>
<dbReference type="GO" id="GO:0005737">
    <property type="term" value="C:cytoplasm"/>
    <property type="evidence" value="ECO:0007669"/>
    <property type="project" value="TreeGrafter"/>
</dbReference>
<dbReference type="EC" id="1.3.3.3" evidence="4"/>
<name>A0AAV2TE97_CALDB</name>
<gene>
    <name evidence="7" type="ORF">CDAUBV1_LOCUS7782</name>
</gene>
<dbReference type="InterPro" id="IPR001260">
    <property type="entry name" value="Coprogen_oxidase_aer"/>
</dbReference>
<keyword evidence="5" id="KW-0560">Oxidoreductase</keyword>
<dbReference type="Gene3D" id="3.40.1500.10">
    <property type="entry name" value="Coproporphyrinogen III oxidase, aerobic"/>
    <property type="match status" value="1"/>
</dbReference>
<accession>A0AAV2TE97</accession>
<comment type="caution">
    <text evidence="7">The sequence shown here is derived from an EMBL/GenBank/DDBJ whole genome shotgun (WGS) entry which is preliminary data.</text>
</comment>
<reference evidence="7" key="1">
    <citation type="submission" date="2024-06" db="EMBL/GenBank/DDBJ databases">
        <authorList>
            <person name="Liu X."/>
            <person name="Lenzi L."/>
            <person name="Haldenby T S."/>
            <person name="Uol C."/>
        </authorList>
    </citation>
    <scope>NUCLEOTIDE SEQUENCE</scope>
</reference>
<comment type="similarity">
    <text evidence="2">Belongs to the aerobic coproporphyrinogen-III oxidase family.</text>
</comment>